<dbReference type="EMBL" id="JAODOQ010000001">
    <property type="protein sequence ID" value="MCT8987477.1"/>
    <property type="molecule type" value="Genomic_DNA"/>
</dbReference>
<reference evidence="3" key="1">
    <citation type="submission" date="2022-09" db="EMBL/GenBank/DDBJ databases">
        <title>Shewanella sp. KJ10-1 sp.nov, isolated from marine algae.</title>
        <authorList>
            <person name="Butt M."/>
            <person name="Lee J.K."/>
            <person name="Kim J.M."/>
            <person name="Choi D.G."/>
        </authorList>
    </citation>
    <scope>NUCLEOTIDE SEQUENCE</scope>
    <source>
        <strain evidence="3">KJ10-1</strain>
    </source>
</reference>
<evidence type="ECO:0000259" key="2">
    <source>
        <dbReference type="Pfam" id="PF21817"/>
    </source>
</evidence>
<feature type="domain" description="Bacteriophage T5 Orf172 DNA-binding" evidence="1">
    <location>
        <begin position="257"/>
        <end position="318"/>
    </location>
</feature>
<evidence type="ECO:0000259" key="1">
    <source>
        <dbReference type="Pfam" id="PF10544"/>
    </source>
</evidence>
<gene>
    <name evidence="3" type="ORF">N4T56_14680</name>
</gene>
<feature type="domain" description="CapR homology" evidence="2">
    <location>
        <begin position="47"/>
        <end position="99"/>
    </location>
</feature>
<dbReference type="InterPro" id="IPR048793">
    <property type="entry name" value="CapR_dom"/>
</dbReference>
<dbReference type="RefSeq" id="WP_261733741.1">
    <property type="nucleotide sequence ID" value="NZ_JAODOQ010000001.1"/>
</dbReference>
<proteinExistence type="predicted"/>
<organism evidence="3 4">
    <name type="scientific">Shewanella phaeophyticola</name>
    <dbReference type="NCBI Taxonomy" id="2978345"/>
    <lineage>
        <taxon>Bacteria</taxon>
        <taxon>Pseudomonadati</taxon>
        <taxon>Pseudomonadota</taxon>
        <taxon>Gammaproteobacteria</taxon>
        <taxon>Alteromonadales</taxon>
        <taxon>Shewanellaceae</taxon>
        <taxon>Shewanella</taxon>
    </lineage>
</organism>
<evidence type="ECO:0000313" key="4">
    <source>
        <dbReference type="Proteomes" id="UP001431192"/>
    </source>
</evidence>
<dbReference type="InterPro" id="IPR018306">
    <property type="entry name" value="Phage_T5_Orf172_DNA-bd"/>
</dbReference>
<comment type="caution">
    <text evidence="3">The sequence shown here is derived from an EMBL/GenBank/DDBJ whole genome shotgun (WGS) entry which is preliminary data.</text>
</comment>
<dbReference type="Pfam" id="PF21817">
    <property type="entry name" value="CapR"/>
    <property type="match status" value="1"/>
</dbReference>
<accession>A0ABT2P4A5</accession>
<name>A0ABT2P4A5_9GAMM</name>
<sequence>MTSTGSKFFTPWTPTLSNLLYHKKGCPKCSKVYKRSKAEWINVVNSTKYTFVRFDSEFKGKNTRIVVGCPSHGNGDTYKTKWLPRLEDILRGSGCPKCSFLYQYSEDEYREELEVNTSYTVIGFLSSENINKHSLVNLCCPVHGEGKLFDNPWLPSINNVLRGGRCPKCRNRYVYTESNIIEKINLETGYEFIKFSTDSKLGVKSKVIIRCLNHNDLTEKRQQWETTPDTLFSGSGCPKCSETGFNRGKDAYFYLQDLFMDGELIAIKIGITNREPIKRMKQQSAKSLLTHELVNYIHSSSGDLIYHFERKLHENLKITGNTSFISKMLMPDGYTETINPKCRQNIIDKMAEMIFKIK</sequence>
<protein>
    <submittedName>
        <fullName evidence="3">Uncharacterized protein</fullName>
    </submittedName>
</protein>
<evidence type="ECO:0000313" key="3">
    <source>
        <dbReference type="EMBL" id="MCT8987477.1"/>
    </source>
</evidence>
<dbReference type="Proteomes" id="UP001431192">
    <property type="component" value="Unassembled WGS sequence"/>
</dbReference>
<keyword evidence="4" id="KW-1185">Reference proteome</keyword>
<dbReference type="Pfam" id="PF10544">
    <property type="entry name" value="T5orf172"/>
    <property type="match status" value="1"/>
</dbReference>